<keyword evidence="3" id="KW-0677">Repeat</keyword>
<dbReference type="InterPro" id="IPR022728">
    <property type="entry name" value="Period_circadian-like_C"/>
</dbReference>
<evidence type="ECO:0000256" key="1">
    <source>
        <dbReference type="ARBA" id="ARBA00004123"/>
    </source>
</evidence>
<dbReference type="PANTHER" id="PTHR11269:SF16">
    <property type="entry name" value="PERIOD CIRCADIAN PROTEIN"/>
    <property type="match status" value="1"/>
</dbReference>
<evidence type="ECO:0000256" key="6">
    <source>
        <dbReference type="ARBA" id="ARBA00040849"/>
    </source>
</evidence>
<dbReference type="PANTHER" id="PTHR11269">
    <property type="entry name" value="PERIOD CIRCADIAN PROTEIN"/>
    <property type="match status" value="1"/>
</dbReference>
<feature type="region of interest" description="Disordered" evidence="7">
    <location>
        <begin position="1"/>
        <end position="94"/>
    </location>
</feature>
<evidence type="ECO:0000256" key="7">
    <source>
        <dbReference type="SAM" id="MobiDB-lite"/>
    </source>
</evidence>
<evidence type="ECO:0000313" key="10">
    <source>
        <dbReference type="Proteomes" id="UP000837857"/>
    </source>
</evidence>
<evidence type="ECO:0000259" key="8">
    <source>
        <dbReference type="Pfam" id="PF12114"/>
    </source>
</evidence>
<keyword evidence="5" id="KW-0539">Nucleus</keyword>
<name>A0ABN8HQH9_9NEOP</name>
<dbReference type="Pfam" id="PF12114">
    <property type="entry name" value="Period_C"/>
    <property type="match status" value="1"/>
</dbReference>
<organism evidence="9 10">
    <name type="scientific">Iphiclides podalirius</name>
    <name type="common">scarce swallowtail</name>
    <dbReference type="NCBI Taxonomy" id="110791"/>
    <lineage>
        <taxon>Eukaryota</taxon>
        <taxon>Metazoa</taxon>
        <taxon>Ecdysozoa</taxon>
        <taxon>Arthropoda</taxon>
        <taxon>Hexapoda</taxon>
        <taxon>Insecta</taxon>
        <taxon>Pterygota</taxon>
        <taxon>Neoptera</taxon>
        <taxon>Endopterygota</taxon>
        <taxon>Lepidoptera</taxon>
        <taxon>Glossata</taxon>
        <taxon>Ditrysia</taxon>
        <taxon>Papilionoidea</taxon>
        <taxon>Papilionidae</taxon>
        <taxon>Papilioninae</taxon>
        <taxon>Iphiclides</taxon>
    </lineage>
</organism>
<dbReference type="InterPro" id="IPR050760">
    <property type="entry name" value="Period_circadian_regulator"/>
</dbReference>
<comment type="subcellular location">
    <subcellularLocation>
        <location evidence="1">Nucleus</location>
    </subcellularLocation>
</comment>
<evidence type="ECO:0000256" key="4">
    <source>
        <dbReference type="ARBA" id="ARBA00023108"/>
    </source>
</evidence>
<evidence type="ECO:0000256" key="2">
    <source>
        <dbReference type="ARBA" id="ARBA00022553"/>
    </source>
</evidence>
<evidence type="ECO:0000256" key="5">
    <source>
        <dbReference type="ARBA" id="ARBA00023242"/>
    </source>
</evidence>
<feature type="non-terminal residue" evidence="9">
    <location>
        <position position="1"/>
    </location>
</feature>
<feature type="domain" description="Period circadian-like C-terminal" evidence="8">
    <location>
        <begin position="364"/>
        <end position="508"/>
    </location>
</feature>
<keyword evidence="2" id="KW-0597">Phosphoprotein</keyword>
<reference evidence="9" key="1">
    <citation type="submission" date="2022-03" db="EMBL/GenBank/DDBJ databases">
        <authorList>
            <person name="Martin H S."/>
        </authorList>
    </citation>
    <scope>NUCLEOTIDE SEQUENCE</scope>
</reference>
<sequence length="552" mass="60376">MEKELVKMHRESRSISKGVRQTSNEKRQKKKEHLARCNATFQPTSAGIKMSEAQDWSKKTHGVKRVSNQIESKEGAHKHHCASPRSPQHKQPTAITSAGMNPMNYMPAPAQPMLTDASSSAITTQGMPMPNNGMPGHPMIGQMPGSTMPGHLMPGHMIPLPPIPGHPMFGRPMTAGVMPGYAVTTSSMPENATAGNAIASDPVQSNAMDANAMPNDTMAMNAAPTIMAMQGNQMPVNPNLDNLMHINNYGQLQMPAVQCIMYGQPVYGTPFMYPAISSQVAYPMQPSCISQGAQYANNVYSLNPLSLATSNYLEVTGASGKDNKMDTENAPKPLPDIASVTTIYSRKCTGVHLTAENKKRKVIRVGNSEGTVEKTDEESSYSSFYSSFFKTESGSIEEINSKKSNAKGENKGTCDGRKIGNLPLIDLQQIKKIIRRKMEAPWMEHVCVSSELVYKYQVCTKSVEEVLLDDKEKMRTLEQPALVNEQLGQLYLDLQLEGVAARLTLEEGVTSSSSSSEDASIKNGKKRREYSKLVMIYEENAPLPNPDKSANQ</sequence>
<keyword evidence="4" id="KW-0090">Biological rhythms</keyword>
<gene>
    <name evidence="9" type="ORF">IPOD504_LOCUS485</name>
</gene>
<evidence type="ECO:0000313" key="9">
    <source>
        <dbReference type="EMBL" id="CAH2035269.1"/>
    </source>
</evidence>
<dbReference type="EMBL" id="OW152813">
    <property type="protein sequence ID" value="CAH2035269.1"/>
    <property type="molecule type" value="Genomic_DNA"/>
</dbReference>
<feature type="compositionally biased region" description="Basic and acidic residues" evidence="7">
    <location>
        <begin position="1"/>
        <end position="14"/>
    </location>
</feature>
<evidence type="ECO:0000256" key="3">
    <source>
        <dbReference type="ARBA" id="ARBA00022737"/>
    </source>
</evidence>
<dbReference type="Proteomes" id="UP000837857">
    <property type="component" value="Chromosome 1"/>
</dbReference>
<accession>A0ABN8HQH9</accession>
<protein>
    <recommendedName>
        <fullName evidence="6">Period circadian protein</fullName>
    </recommendedName>
</protein>
<feature type="compositionally biased region" description="Polar residues" evidence="7">
    <location>
        <begin position="85"/>
        <end position="94"/>
    </location>
</feature>
<keyword evidence="10" id="KW-1185">Reference proteome</keyword>
<proteinExistence type="predicted"/>